<feature type="compositionally biased region" description="Basic and acidic residues" evidence="1">
    <location>
        <begin position="1"/>
        <end position="27"/>
    </location>
</feature>
<sequence length="57" mass="6521">MTESPKEESKKQRDKANKKDNRNEEPKIQTACVTDISNDSPEVIKESDQEIDETPES</sequence>
<protein>
    <submittedName>
        <fullName evidence="2">Uncharacterized protein</fullName>
    </submittedName>
</protein>
<proteinExistence type="predicted"/>
<feature type="compositionally biased region" description="Polar residues" evidence="1">
    <location>
        <begin position="31"/>
        <end position="40"/>
    </location>
</feature>
<evidence type="ECO:0000256" key="1">
    <source>
        <dbReference type="SAM" id="MobiDB-lite"/>
    </source>
</evidence>
<dbReference type="AlphaFoldDB" id="A0A382DFE6"/>
<gene>
    <name evidence="2" type="ORF">METZ01_LOCUS189201</name>
</gene>
<feature type="region of interest" description="Disordered" evidence="1">
    <location>
        <begin position="1"/>
        <end position="57"/>
    </location>
</feature>
<reference evidence="2" key="1">
    <citation type="submission" date="2018-05" db="EMBL/GenBank/DDBJ databases">
        <authorList>
            <person name="Lanie J.A."/>
            <person name="Ng W.-L."/>
            <person name="Kazmierczak K.M."/>
            <person name="Andrzejewski T.M."/>
            <person name="Davidsen T.M."/>
            <person name="Wayne K.J."/>
            <person name="Tettelin H."/>
            <person name="Glass J.I."/>
            <person name="Rusch D."/>
            <person name="Podicherti R."/>
            <person name="Tsui H.-C.T."/>
            <person name="Winkler M.E."/>
        </authorList>
    </citation>
    <scope>NUCLEOTIDE SEQUENCE</scope>
</reference>
<name>A0A382DFE6_9ZZZZ</name>
<organism evidence="2">
    <name type="scientific">marine metagenome</name>
    <dbReference type="NCBI Taxonomy" id="408172"/>
    <lineage>
        <taxon>unclassified sequences</taxon>
        <taxon>metagenomes</taxon>
        <taxon>ecological metagenomes</taxon>
    </lineage>
</organism>
<feature type="non-terminal residue" evidence="2">
    <location>
        <position position="57"/>
    </location>
</feature>
<evidence type="ECO:0000313" key="2">
    <source>
        <dbReference type="EMBL" id="SVB36347.1"/>
    </source>
</evidence>
<dbReference type="EMBL" id="UINC01038808">
    <property type="protein sequence ID" value="SVB36347.1"/>
    <property type="molecule type" value="Genomic_DNA"/>
</dbReference>
<accession>A0A382DFE6</accession>